<protein>
    <recommendedName>
        <fullName evidence="3">DUF4304 domain-containing protein</fullName>
    </recommendedName>
</protein>
<accession>A0ABN2E5F9</accession>
<evidence type="ECO:0008006" key="3">
    <source>
        <dbReference type="Google" id="ProtNLM"/>
    </source>
</evidence>
<keyword evidence="2" id="KW-1185">Reference proteome</keyword>
<reference evidence="1 2" key="1">
    <citation type="journal article" date="2019" name="Int. J. Syst. Evol. Microbiol.">
        <title>The Global Catalogue of Microorganisms (GCM) 10K type strain sequencing project: providing services to taxonomists for standard genome sequencing and annotation.</title>
        <authorList>
            <consortium name="The Broad Institute Genomics Platform"/>
            <consortium name="The Broad Institute Genome Sequencing Center for Infectious Disease"/>
            <person name="Wu L."/>
            <person name="Ma J."/>
        </authorList>
    </citation>
    <scope>NUCLEOTIDE SEQUENCE [LARGE SCALE GENOMIC DNA]</scope>
    <source>
        <strain evidence="1 2">JCM 14304</strain>
    </source>
</reference>
<organism evidence="1 2">
    <name type="scientific">Kribbella karoonensis</name>
    <dbReference type="NCBI Taxonomy" id="324851"/>
    <lineage>
        <taxon>Bacteria</taxon>
        <taxon>Bacillati</taxon>
        <taxon>Actinomycetota</taxon>
        <taxon>Actinomycetes</taxon>
        <taxon>Propionibacteriales</taxon>
        <taxon>Kribbellaceae</taxon>
        <taxon>Kribbella</taxon>
    </lineage>
</organism>
<proteinExistence type="predicted"/>
<comment type="caution">
    <text evidence="1">The sequence shown here is derived from an EMBL/GenBank/DDBJ whole genome shotgun (WGS) entry which is preliminary data.</text>
</comment>
<dbReference type="InterPro" id="IPR025412">
    <property type="entry name" value="DUF4304"/>
</dbReference>
<name>A0ABN2E5F9_9ACTN</name>
<dbReference type="Pfam" id="PF14137">
    <property type="entry name" value="DUF4304"/>
    <property type="match status" value="1"/>
</dbReference>
<dbReference type="Proteomes" id="UP001500190">
    <property type="component" value="Unassembled WGS sequence"/>
</dbReference>
<gene>
    <name evidence="1" type="ORF">GCM10009742_50010</name>
</gene>
<evidence type="ECO:0000313" key="1">
    <source>
        <dbReference type="EMBL" id="GAA1597048.1"/>
    </source>
</evidence>
<dbReference type="RefSeq" id="WP_344195421.1">
    <property type="nucleotide sequence ID" value="NZ_BAAAND010000008.1"/>
</dbReference>
<evidence type="ECO:0000313" key="2">
    <source>
        <dbReference type="Proteomes" id="UP001500190"/>
    </source>
</evidence>
<sequence length="218" mass="24111">MTAQEALKVALRNVLGPNARSHGYKGSAPTWRKSNASGDWAVVNVQSSSWSTAERLRCVVNLAVAPEPWLRWQRERLGAGMPKSVTEYLGLYRERLHPAEAPAGTDGWWEVRDAESAVSAATDIVAQLEHAWWPVLDRLLTPGGMLQQVGNGDLGYMKRPNHGVFFARAGALLRMDQGPSDALEADLQTALDFCMPEEKENAEQFDAWVREQARRGAS</sequence>
<dbReference type="EMBL" id="BAAAND010000008">
    <property type="protein sequence ID" value="GAA1597048.1"/>
    <property type="molecule type" value="Genomic_DNA"/>
</dbReference>